<dbReference type="InterPro" id="IPR018666">
    <property type="entry name" value="DUF2125"/>
</dbReference>
<organism evidence="1 2">
    <name type="scientific">Jannaschia faecimaris</name>
    <dbReference type="NCBI Taxonomy" id="1244108"/>
    <lineage>
        <taxon>Bacteria</taxon>
        <taxon>Pseudomonadati</taxon>
        <taxon>Pseudomonadota</taxon>
        <taxon>Alphaproteobacteria</taxon>
        <taxon>Rhodobacterales</taxon>
        <taxon>Roseobacteraceae</taxon>
        <taxon>Jannaschia</taxon>
    </lineage>
</organism>
<name>A0A1H3MBJ9_9RHOB</name>
<gene>
    <name evidence="1" type="ORF">SAMN05444004_1036</name>
</gene>
<proteinExistence type="predicted"/>
<sequence>MAKWMTIVTVVVAALWSGWWFIGSRAAQQGAIAGIDAARAQGWTIAYDDLSVAGFPNRFDTTVSEPRVTTPDGTVEWSAPFVQVFSLAYRLNHVIAVAPPRMSFEVPGEAIDVTNADLRASVVLSASAQPVLDRSTVTMEALRVALADLWVEVATGRFATRQAGGETAHDVALSLSRLTLSPSVRAALDPAERLPELIDGVEIEVEVGLTDAVGPGRTPQVQSVLIRRAEVTWGETRANLAGEVSVGSDGFPAGALMLGLRNWEPLILNAVAQGLLTPGEAAVLNGGIGGLARSDGEAQVPVTLADGQLSVLGLPIAVLPRL</sequence>
<evidence type="ECO:0008006" key="3">
    <source>
        <dbReference type="Google" id="ProtNLM"/>
    </source>
</evidence>
<protein>
    <recommendedName>
        <fullName evidence="3">DUF2125 domain-containing protein</fullName>
    </recommendedName>
</protein>
<dbReference type="Pfam" id="PF09898">
    <property type="entry name" value="DUF2125"/>
    <property type="match status" value="1"/>
</dbReference>
<dbReference type="STRING" id="1244108.SAMN05444004_1036"/>
<evidence type="ECO:0000313" key="2">
    <source>
        <dbReference type="Proteomes" id="UP000198914"/>
    </source>
</evidence>
<evidence type="ECO:0000313" key="1">
    <source>
        <dbReference type="EMBL" id="SDY73668.1"/>
    </source>
</evidence>
<keyword evidence="2" id="KW-1185">Reference proteome</keyword>
<dbReference type="Proteomes" id="UP000198914">
    <property type="component" value="Unassembled WGS sequence"/>
</dbReference>
<accession>A0A1H3MBJ9</accession>
<dbReference type="AlphaFoldDB" id="A0A1H3MBJ9"/>
<dbReference type="RefSeq" id="WP_170831347.1">
    <property type="nucleotide sequence ID" value="NZ_FNPX01000003.1"/>
</dbReference>
<dbReference type="EMBL" id="FNPX01000003">
    <property type="protein sequence ID" value="SDY73668.1"/>
    <property type="molecule type" value="Genomic_DNA"/>
</dbReference>
<reference evidence="2" key="1">
    <citation type="submission" date="2016-10" db="EMBL/GenBank/DDBJ databases">
        <authorList>
            <person name="Varghese N."/>
            <person name="Submissions S."/>
        </authorList>
    </citation>
    <scope>NUCLEOTIDE SEQUENCE [LARGE SCALE GENOMIC DNA]</scope>
    <source>
        <strain evidence="2">DSM 100420</strain>
    </source>
</reference>